<keyword evidence="2" id="KW-1185">Reference proteome</keyword>
<accession>A0A9W7ZZ70</accession>
<comment type="caution">
    <text evidence="1">The sequence shown here is derived from an EMBL/GenBank/DDBJ whole genome shotgun (WGS) entry which is preliminary data.</text>
</comment>
<dbReference type="AlphaFoldDB" id="A0A9W7ZZ70"/>
<dbReference type="Proteomes" id="UP001150538">
    <property type="component" value="Unassembled WGS sequence"/>
</dbReference>
<dbReference type="EMBL" id="JANBPU010000131">
    <property type="protein sequence ID" value="KAJ1915766.1"/>
    <property type="molecule type" value="Genomic_DNA"/>
</dbReference>
<reference evidence="1" key="1">
    <citation type="submission" date="2022-07" db="EMBL/GenBank/DDBJ databases">
        <title>Phylogenomic reconstructions and comparative analyses of Kickxellomycotina fungi.</title>
        <authorList>
            <person name="Reynolds N.K."/>
            <person name="Stajich J.E."/>
            <person name="Barry K."/>
            <person name="Grigoriev I.V."/>
            <person name="Crous P."/>
            <person name="Smith M.E."/>
        </authorList>
    </citation>
    <scope>NUCLEOTIDE SEQUENCE</scope>
    <source>
        <strain evidence="1">NBRC 100468</strain>
    </source>
</reference>
<evidence type="ECO:0000313" key="1">
    <source>
        <dbReference type="EMBL" id="KAJ1915766.1"/>
    </source>
</evidence>
<organism evidence="1 2">
    <name type="scientific">Mycoemilia scoparia</name>
    <dbReference type="NCBI Taxonomy" id="417184"/>
    <lineage>
        <taxon>Eukaryota</taxon>
        <taxon>Fungi</taxon>
        <taxon>Fungi incertae sedis</taxon>
        <taxon>Zoopagomycota</taxon>
        <taxon>Kickxellomycotina</taxon>
        <taxon>Kickxellomycetes</taxon>
        <taxon>Kickxellales</taxon>
        <taxon>Kickxellaceae</taxon>
        <taxon>Mycoemilia</taxon>
    </lineage>
</organism>
<protein>
    <submittedName>
        <fullName evidence="1">Uncharacterized protein</fullName>
    </submittedName>
</protein>
<dbReference type="OrthoDB" id="47375at2759"/>
<evidence type="ECO:0000313" key="2">
    <source>
        <dbReference type="Proteomes" id="UP001150538"/>
    </source>
</evidence>
<sequence>MLFGPSLYLYLLVTTEPTITPLDPNTGSFNSWKYKLAKAKGSFQNALPQRLFSSSPFPSSNANPPARLFTDKIYCLSLEENRERRANMQSIFDYLGLDVEYLISPMSLTPGGGKAAQIYEDMYPQLEDFFLLRKYPHEELIARYWVLHMRAWELVIKNGLSRVVVLEDDADLHLDVIGQLRRIVDILDYKDSQVLAAAAAAAALDDTANNYNRKGRSSGGYKDIQETTNAWDLVLLSDYEMPKLPFRQPRPIFNNPNSSTNNSSLGSDDVVERIWETEFLKSAYLTNIQGAQNLRQAWLKGTTYHTGEQLNLLDPELYNKIKKFRVRKKVSTKREYRDSSGGLIKLTGEEANPVWKQGDGGFVGTTLHHLMKYGDELGVCSIDELIEMGL</sequence>
<gene>
    <name evidence="1" type="ORF">H4219_004148</name>
</gene>
<proteinExistence type="predicted"/>
<name>A0A9W7ZZ70_9FUNG</name>